<evidence type="ECO:0000313" key="2">
    <source>
        <dbReference type="Proteomes" id="UP000233837"/>
    </source>
</evidence>
<dbReference type="AlphaFoldDB" id="A0A2I0XFP8"/>
<reference evidence="1 2" key="1">
    <citation type="journal article" date="2016" name="Sci. Rep.">
        <title>The Dendrobium catenatum Lindl. genome sequence provides insights into polysaccharide synthase, floral development and adaptive evolution.</title>
        <authorList>
            <person name="Zhang G.Q."/>
            <person name="Xu Q."/>
            <person name="Bian C."/>
            <person name="Tsai W.C."/>
            <person name="Yeh C.M."/>
            <person name="Liu K.W."/>
            <person name="Yoshida K."/>
            <person name="Zhang L.S."/>
            <person name="Chang S.B."/>
            <person name="Chen F."/>
            <person name="Shi Y."/>
            <person name="Su Y.Y."/>
            <person name="Zhang Y.Q."/>
            <person name="Chen L.J."/>
            <person name="Yin Y."/>
            <person name="Lin M."/>
            <person name="Huang H."/>
            <person name="Deng H."/>
            <person name="Wang Z.W."/>
            <person name="Zhu S.L."/>
            <person name="Zhao X."/>
            <person name="Deng C."/>
            <person name="Niu S.C."/>
            <person name="Huang J."/>
            <person name="Wang M."/>
            <person name="Liu G.H."/>
            <person name="Yang H.J."/>
            <person name="Xiao X.J."/>
            <person name="Hsiao Y.Y."/>
            <person name="Wu W.L."/>
            <person name="Chen Y.Y."/>
            <person name="Mitsuda N."/>
            <person name="Ohme-Takagi M."/>
            <person name="Luo Y.B."/>
            <person name="Van de Peer Y."/>
            <person name="Liu Z.J."/>
        </authorList>
    </citation>
    <scope>NUCLEOTIDE SEQUENCE [LARGE SCALE GENOMIC DNA]</scope>
    <source>
        <tissue evidence="1">The whole plant</tissue>
    </source>
</reference>
<accession>A0A2I0XFP8</accession>
<dbReference type="Proteomes" id="UP000233837">
    <property type="component" value="Unassembled WGS sequence"/>
</dbReference>
<protein>
    <submittedName>
        <fullName evidence="1">Uncharacterized protein</fullName>
    </submittedName>
</protein>
<name>A0A2I0XFP8_9ASPA</name>
<organism evidence="1 2">
    <name type="scientific">Dendrobium catenatum</name>
    <dbReference type="NCBI Taxonomy" id="906689"/>
    <lineage>
        <taxon>Eukaryota</taxon>
        <taxon>Viridiplantae</taxon>
        <taxon>Streptophyta</taxon>
        <taxon>Embryophyta</taxon>
        <taxon>Tracheophyta</taxon>
        <taxon>Spermatophyta</taxon>
        <taxon>Magnoliopsida</taxon>
        <taxon>Liliopsida</taxon>
        <taxon>Asparagales</taxon>
        <taxon>Orchidaceae</taxon>
        <taxon>Epidendroideae</taxon>
        <taxon>Malaxideae</taxon>
        <taxon>Dendrobiinae</taxon>
        <taxon>Dendrobium</taxon>
    </lineage>
</organism>
<sequence length="101" mass="11279">MNRKSQKAVTNQATACPILKSTSFSIGLKVFFFTLSTDLVLKRSLTLVLRSVFAYITSQNWVDMALTPSKLVTDIFLKLLWKRGTGLYILNSVMSPEACSL</sequence>
<dbReference type="EMBL" id="KZ501927">
    <property type="protein sequence ID" value="PKU86733.1"/>
    <property type="molecule type" value="Genomic_DNA"/>
</dbReference>
<reference evidence="1 2" key="2">
    <citation type="journal article" date="2017" name="Nature">
        <title>The Apostasia genome and the evolution of orchids.</title>
        <authorList>
            <person name="Zhang G.Q."/>
            <person name="Liu K.W."/>
            <person name="Li Z."/>
            <person name="Lohaus R."/>
            <person name="Hsiao Y.Y."/>
            <person name="Niu S.C."/>
            <person name="Wang J.Y."/>
            <person name="Lin Y.C."/>
            <person name="Xu Q."/>
            <person name="Chen L.J."/>
            <person name="Yoshida K."/>
            <person name="Fujiwara S."/>
            <person name="Wang Z.W."/>
            <person name="Zhang Y.Q."/>
            <person name="Mitsuda N."/>
            <person name="Wang M."/>
            <person name="Liu G.H."/>
            <person name="Pecoraro L."/>
            <person name="Huang H.X."/>
            <person name="Xiao X.J."/>
            <person name="Lin M."/>
            <person name="Wu X.Y."/>
            <person name="Wu W.L."/>
            <person name="Chen Y.Y."/>
            <person name="Chang S.B."/>
            <person name="Sakamoto S."/>
            <person name="Ohme-Takagi M."/>
            <person name="Yagi M."/>
            <person name="Zeng S.J."/>
            <person name="Shen C.Y."/>
            <person name="Yeh C.M."/>
            <person name="Luo Y.B."/>
            <person name="Tsai W.C."/>
            <person name="Van de Peer Y."/>
            <person name="Liu Z.J."/>
        </authorList>
    </citation>
    <scope>NUCLEOTIDE SEQUENCE [LARGE SCALE GENOMIC DNA]</scope>
    <source>
        <tissue evidence="1">The whole plant</tissue>
    </source>
</reference>
<evidence type="ECO:0000313" key="1">
    <source>
        <dbReference type="EMBL" id="PKU86733.1"/>
    </source>
</evidence>
<gene>
    <name evidence="1" type="ORF">MA16_Dca022946</name>
</gene>
<proteinExistence type="predicted"/>
<keyword evidence="2" id="KW-1185">Reference proteome</keyword>